<dbReference type="RefSeq" id="WP_226189214.1">
    <property type="nucleotide sequence ID" value="NZ_JAJADQ010000012.1"/>
</dbReference>
<sequence length="200" mass="22702">MKILYSALLSLALSSCAVLQQPTPQEKLATLVEQHPELTATETIRVEVPVVVPQVEFRTQYVPVRDTLREQRESLRLDSLLRHVEASLDSAQRAAARHQVIKYVQSRPVLNDTLCFDTLGVKGWVWREADTYQVWVVRKAIEATSKTDVVATKLVPCPDAPEYLWYDPRGWPWWWSFLAGLVAGVGFCLVICSLVLRATR</sequence>
<evidence type="ECO:0000256" key="2">
    <source>
        <dbReference type="SAM" id="SignalP"/>
    </source>
</evidence>
<keyword evidence="2" id="KW-0732">Signal</keyword>
<keyword evidence="4" id="KW-1185">Reference proteome</keyword>
<feature type="chain" id="PRO_5047292018" description="Lipoprotein" evidence="2">
    <location>
        <begin position="21"/>
        <end position="200"/>
    </location>
</feature>
<dbReference type="PROSITE" id="PS51257">
    <property type="entry name" value="PROKAR_LIPOPROTEIN"/>
    <property type="match status" value="1"/>
</dbReference>
<organism evidence="3 4">
    <name type="scientific">Hymenobacter nitidus</name>
    <dbReference type="NCBI Taxonomy" id="2880929"/>
    <lineage>
        <taxon>Bacteria</taxon>
        <taxon>Pseudomonadati</taxon>
        <taxon>Bacteroidota</taxon>
        <taxon>Cytophagia</taxon>
        <taxon>Cytophagales</taxon>
        <taxon>Hymenobacteraceae</taxon>
        <taxon>Hymenobacter</taxon>
    </lineage>
</organism>
<keyword evidence="1" id="KW-0812">Transmembrane</keyword>
<accession>A0ABS8AH80</accession>
<reference evidence="3" key="1">
    <citation type="submission" date="2021-10" db="EMBL/GenBank/DDBJ databases">
        <authorList>
            <person name="Dean J.D."/>
            <person name="Kim M.K."/>
            <person name="Newey C.N."/>
            <person name="Stoker T.S."/>
            <person name="Thompson D.W."/>
            <person name="Grose J.H."/>
        </authorList>
    </citation>
    <scope>NUCLEOTIDE SEQUENCE</scope>
    <source>
        <strain evidence="3">BT635</strain>
    </source>
</reference>
<dbReference type="Proteomes" id="UP001165297">
    <property type="component" value="Unassembled WGS sequence"/>
</dbReference>
<feature type="signal peptide" evidence="2">
    <location>
        <begin position="1"/>
        <end position="20"/>
    </location>
</feature>
<evidence type="ECO:0008006" key="5">
    <source>
        <dbReference type="Google" id="ProtNLM"/>
    </source>
</evidence>
<evidence type="ECO:0000256" key="1">
    <source>
        <dbReference type="SAM" id="Phobius"/>
    </source>
</evidence>
<keyword evidence="1" id="KW-0472">Membrane</keyword>
<keyword evidence="1" id="KW-1133">Transmembrane helix</keyword>
<proteinExistence type="predicted"/>
<evidence type="ECO:0000313" key="3">
    <source>
        <dbReference type="EMBL" id="MCB2379803.1"/>
    </source>
</evidence>
<evidence type="ECO:0000313" key="4">
    <source>
        <dbReference type="Proteomes" id="UP001165297"/>
    </source>
</evidence>
<comment type="caution">
    <text evidence="3">The sequence shown here is derived from an EMBL/GenBank/DDBJ whole genome shotgun (WGS) entry which is preliminary data.</text>
</comment>
<name>A0ABS8AH80_9BACT</name>
<gene>
    <name evidence="3" type="ORF">LGH70_19560</name>
</gene>
<protein>
    <recommendedName>
        <fullName evidence="5">Lipoprotein</fullName>
    </recommendedName>
</protein>
<feature type="transmembrane region" description="Helical" evidence="1">
    <location>
        <begin position="173"/>
        <end position="196"/>
    </location>
</feature>
<dbReference type="EMBL" id="JAJADQ010000012">
    <property type="protein sequence ID" value="MCB2379803.1"/>
    <property type="molecule type" value="Genomic_DNA"/>
</dbReference>